<feature type="compositionally biased region" description="Basic and acidic residues" evidence="3">
    <location>
        <begin position="16"/>
        <end position="28"/>
    </location>
</feature>
<dbReference type="PANTHER" id="PTHR46910">
    <property type="entry name" value="TRANSCRIPTION FACTOR PDR1"/>
    <property type="match status" value="1"/>
</dbReference>
<feature type="region of interest" description="Disordered" evidence="3">
    <location>
        <begin position="1"/>
        <end position="34"/>
    </location>
</feature>
<sequence length="739" mass="83438">MEIDAGCDLSPQDDTPQTHHGQDHDKETPPLAKTSCDRCRSRKVRCDRHHPCSYCTRTGVACNYPTRPKPRERRQRVFISEAYERKIDFMAKKLEEVSRALGNIEDRPRSSAPSDLSPKPTPENQATSSPAGGGSNRILTPKSEHHGESSLSAHASHANKLLRDTVRTKPPLDVAGRMASVLDTLNRSVKHREAEDMYPHARTLESGCRLRDMPMPPVESALACLRMAQEHPRVKMFWLYELCSMPNFTEHFLKLYSPGDAIHADMIVVNAGLYWLFRECKNVTPDSTGKSNLESHARICRDNLETVLSNLPFHMPMTIVTVFALSLAALYCFELCKLSSAWSFMVAASQMSQTMGFHSAAAMSRDDSAMRKQKMNLFWTIYIYEKGLALRLGRPSTIRDSEITIPHMEIDRSDTVNWGWMPKWIELARLQGMTYDQIYSPSVWSQPQAIRASRARRLASDLEALTTRVTPEERRYMDMLRQSVGDELHEVLVRTDRVVQLSLLCLIYKGVPAETGDATASREEYISTAREALDEHQTCMSIIANMEDDFLETYINWALLQFPFVPFIILFCHIIETCNEDDLNRLRGLIENLESAAVEPFSTGVKKELRLFKVLYDVACSYVNLKAGTVEMEQAVDLETDDWGHVSALMPSPSCIWTLAPAPAADLAPDAQRGTFSTELPQPAISQDPSIIHQQVFSGGSPGGQFGDLNLEVDQQGLQLGNWLYMNDQMMRVLEDTYF</sequence>
<dbReference type="InterPro" id="IPR050987">
    <property type="entry name" value="AtrR-like"/>
</dbReference>
<evidence type="ECO:0000256" key="2">
    <source>
        <dbReference type="ARBA" id="ARBA00023242"/>
    </source>
</evidence>
<dbReference type="EMBL" id="NKCL01000005">
    <property type="protein sequence ID" value="RSL90958.1"/>
    <property type="molecule type" value="Genomic_DNA"/>
</dbReference>
<dbReference type="CDD" id="cd12148">
    <property type="entry name" value="fungal_TF_MHR"/>
    <property type="match status" value="1"/>
</dbReference>
<dbReference type="Pfam" id="PF04082">
    <property type="entry name" value="Fungal_trans"/>
    <property type="match status" value="1"/>
</dbReference>
<dbReference type="PROSITE" id="PS00463">
    <property type="entry name" value="ZN2_CY6_FUNGAL_1"/>
    <property type="match status" value="1"/>
</dbReference>
<dbReference type="PANTHER" id="PTHR46910:SF5">
    <property type="entry name" value="ZN(II)2CYS6 TRANSCRIPTION FACTOR (EUROFUNG)"/>
    <property type="match status" value="1"/>
</dbReference>
<dbReference type="CDD" id="cd00067">
    <property type="entry name" value="GAL4"/>
    <property type="match status" value="1"/>
</dbReference>
<dbReference type="InterPro" id="IPR007219">
    <property type="entry name" value="XnlR_reg_dom"/>
</dbReference>
<evidence type="ECO:0000256" key="1">
    <source>
        <dbReference type="ARBA" id="ARBA00022723"/>
    </source>
</evidence>
<dbReference type="PROSITE" id="PS50048">
    <property type="entry name" value="ZN2_CY6_FUNGAL_2"/>
    <property type="match status" value="1"/>
</dbReference>
<evidence type="ECO:0000313" key="6">
    <source>
        <dbReference type="Proteomes" id="UP000287972"/>
    </source>
</evidence>
<organism evidence="5 6">
    <name type="scientific">Fusarium floridanum</name>
    <dbReference type="NCBI Taxonomy" id="1325733"/>
    <lineage>
        <taxon>Eukaryota</taxon>
        <taxon>Fungi</taxon>
        <taxon>Dikarya</taxon>
        <taxon>Ascomycota</taxon>
        <taxon>Pezizomycotina</taxon>
        <taxon>Sordariomycetes</taxon>
        <taxon>Hypocreomycetidae</taxon>
        <taxon>Hypocreales</taxon>
        <taxon>Nectriaceae</taxon>
        <taxon>Fusarium</taxon>
        <taxon>Fusarium solani species complex</taxon>
    </lineage>
</organism>
<dbReference type="GO" id="GO:0006351">
    <property type="term" value="P:DNA-templated transcription"/>
    <property type="evidence" value="ECO:0007669"/>
    <property type="project" value="InterPro"/>
</dbReference>
<feature type="region of interest" description="Disordered" evidence="3">
    <location>
        <begin position="101"/>
        <end position="157"/>
    </location>
</feature>
<evidence type="ECO:0000313" key="5">
    <source>
        <dbReference type="EMBL" id="RSL90958.1"/>
    </source>
</evidence>
<evidence type="ECO:0000259" key="4">
    <source>
        <dbReference type="PROSITE" id="PS50048"/>
    </source>
</evidence>
<name>A0A428SMC2_9HYPO</name>
<keyword evidence="6" id="KW-1185">Reference proteome</keyword>
<gene>
    <name evidence="5" type="ORF">CEP51_000510</name>
</gene>
<dbReference type="InterPro" id="IPR001138">
    <property type="entry name" value="Zn2Cys6_DnaBD"/>
</dbReference>
<dbReference type="SUPFAM" id="SSF57701">
    <property type="entry name" value="Zn2/Cys6 DNA-binding domain"/>
    <property type="match status" value="1"/>
</dbReference>
<feature type="domain" description="Zn(2)-C6 fungal-type" evidence="4">
    <location>
        <begin position="35"/>
        <end position="64"/>
    </location>
</feature>
<dbReference type="Proteomes" id="UP000287972">
    <property type="component" value="Unassembled WGS sequence"/>
</dbReference>
<keyword evidence="1" id="KW-0479">Metal-binding</keyword>
<evidence type="ECO:0000256" key="3">
    <source>
        <dbReference type="SAM" id="MobiDB-lite"/>
    </source>
</evidence>
<dbReference type="SMART" id="SM00906">
    <property type="entry name" value="Fungal_trans"/>
    <property type="match status" value="1"/>
</dbReference>
<dbReference type="InterPro" id="IPR036864">
    <property type="entry name" value="Zn2-C6_fun-type_DNA-bd_sf"/>
</dbReference>
<protein>
    <recommendedName>
        <fullName evidence="4">Zn(2)-C6 fungal-type domain-containing protein</fullName>
    </recommendedName>
</protein>
<keyword evidence="2" id="KW-0539">Nucleus</keyword>
<proteinExistence type="predicted"/>
<dbReference type="Pfam" id="PF00172">
    <property type="entry name" value="Zn_clus"/>
    <property type="match status" value="1"/>
</dbReference>
<reference evidence="5 6" key="1">
    <citation type="submission" date="2017-06" db="EMBL/GenBank/DDBJ databases">
        <title>Comparative genomic analysis of Ambrosia Fusariam Clade fungi.</title>
        <authorList>
            <person name="Stajich J.E."/>
            <person name="Carrillo J."/>
            <person name="Kijimoto T."/>
            <person name="Eskalen A."/>
            <person name="O'Donnell K."/>
            <person name="Kasson M."/>
        </authorList>
    </citation>
    <scope>NUCLEOTIDE SEQUENCE [LARGE SCALE GENOMIC DNA]</scope>
    <source>
        <strain evidence="5 6">NRRL62606</strain>
    </source>
</reference>
<accession>A0A428SMC2</accession>
<dbReference type="GO" id="GO:0003677">
    <property type="term" value="F:DNA binding"/>
    <property type="evidence" value="ECO:0007669"/>
    <property type="project" value="InterPro"/>
</dbReference>
<dbReference type="Gene3D" id="4.10.240.10">
    <property type="entry name" value="Zn(2)-C6 fungal-type DNA-binding domain"/>
    <property type="match status" value="1"/>
</dbReference>
<dbReference type="SMART" id="SM00066">
    <property type="entry name" value="GAL4"/>
    <property type="match status" value="1"/>
</dbReference>
<dbReference type="GO" id="GO:0008270">
    <property type="term" value="F:zinc ion binding"/>
    <property type="evidence" value="ECO:0007669"/>
    <property type="project" value="InterPro"/>
</dbReference>
<dbReference type="GO" id="GO:0000981">
    <property type="term" value="F:DNA-binding transcription factor activity, RNA polymerase II-specific"/>
    <property type="evidence" value="ECO:0007669"/>
    <property type="project" value="InterPro"/>
</dbReference>
<comment type="caution">
    <text evidence="5">The sequence shown here is derived from an EMBL/GenBank/DDBJ whole genome shotgun (WGS) entry which is preliminary data.</text>
</comment>
<dbReference type="AlphaFoldDB" id="A0A428SMC2"/>